<evidence type="ECO:0000259" key="2">
    <source>
        <dbReference type="Pfam" id="PF13843"/>
    </source>
</evidence>
<dbReference type="PANTHER" id="PTHR46599:SF3">
    <property type="entry name" value="PIGGYBAC TRANSPOSABLE ELEMENT-DERIVED PROTEIN 4"/>
    <property type="match status" value="1"/>
</dbReference>
<dbReference type="Proteomes" id="UP001162156">
    <property type="component" value="Unassembled WGS sequence"/>
</dbReference>
<evidence type="ECO:0000313" key="4">
    <source>
        <dbReference type="Proteomes" id="UP001162156"/>
    </source>
</evidence>
<feature type="domain" description="PiggyBac transposable element-derived protein" evidence="2">
    <location>
        <begin position="128"/>
        <end position="228"/>
    </location>
</feature>
<protein>
    <recommendedName>
        <fullName evidence="2">PiggyBac transposable element-derived protein domain-containing protein</fullName>
    </recommendedName>
</protein>
<feature type="region of interest" description="Disordered" evidence="1">
    <location>
        <begin position="27"/>
        <end position="59"/>
    </location>
</feature>
<proteinExistence type="predicted"/>
<evidence type="ECO:0000313" key="3">
    <source>
        <dbReference type="EMBL" id="KAJ8970715.1"/>
    </source>
</evidence>
<accession>A0AAV8ZT43</accession>
<dbReference type="EMBL" id="JANEYF010000320">
    <property type="protein sequence ID" value="KAJ8970715.1"/>
    <property type="molecule type" value="Genomic_DNA"/>
</dbReference>
<gene>
    <name evidence="3" type="ORF">NQ314_001062</name>
</gene>
<keyword evidence="4" id="KW-1185">Reference proteome</keyword>
<dbReference type="InterPro" id="IPR029526">
    <property type="entry name" value="PGBD"/>
</dbReference>
<sequence>MADEPGPSKKVRYDPKKLLTDEELLNIFEEGSDSQEDPYANDSEDDPDYTSPSDSEEKQSGLLIDMNNSTKHIDYFNLLTTDEFFDMLCTRANKHAINLIALSDGEESRIARWIDVTPTEMRKFLGFRNRFLIILRALQFEDTDSQEPPTQYGKIKPLVDFFSDKMKEIYYPSRELSIDESMVLWRGRLKFHQYVKGKRHKFGIKLYQLCEPNGTVLKLIVYTGSANPEISGNWTYRKGRIGSYERLSK</sequence>
<organism evidence="3 4">
    <name type="scientific">Rhamnusium bicolor</name>
    <dbReference type="NCBI Taxonomy" id="1586634"/>
    <lineage>
        <taxon>Eukaryota</taxon>
        <taxon>Metazoa</taxon>
        <taxon>Ecdysozoa</taxon>
        <taxon>Arthropoda</taxon>
        <taxon>Hexapoda</taxon>
        <taxon>Insecta</taxon>
        <taxon>Pterygota</taxon>
        <taxon>Neoptera</taxon>
        <taxon>Endopterygota</taxon>
        <taxon>Coleoptera</taxon>
        <taxon>Polyphaga</taxon>
        <taxon>Cucujiformia</taxon>
        <taxon>Chrysomeloidea</taxon>
        <taxon>Cerambycidae</taxon>
        <taxon>Lepturinae</taxon>
        <taxon>Rhagiini</taxon>
        <taxon>Rhamnusium</taxon>
    </lineage>
</organism>
<comment type="caution">
    <text evidence="3">The sequence shown here is derived from an EMBL/GenBank/DDBJ whole genome shotgun (WGS) entry which is preliminary data.</text>
</comment>
<dbReference type="PANTHER" id="PTHR46599">
    <property type="entry name" value="PIGGYBAC TRANSPOSABLE ELEMENT-DERIVED PROTEIN 4"/>
    <property type="match status" value="1"/>
</dbReference>
<dbReference type="AlphaFoldDB" id="A0AAV8ZT43"/>
<evidence type="ECO:0000256" key="1">
    <source>
        <dbReference type="SAM" id="MobiDB-lite"/>
    </source>
</evidence>
<dbReference type="Pfam" id="PF13843">
    <property type="entry name" value="DDE_Tnp_1_7"/>
    <property type="match status" value="1"/>
</dbReference>
<reference evidence="3" key="1">
    <citation type="journal article" date="2023" name="Insect Mol. Biol.">
        <title>Genome sequencing provides insights into the evolution of gene families encoding plant cell wall-degrading enzymes in longhorned beetles.</title>
        <authorList>
            <person name="Shin N.R."/>
            <person name="Okamura Y."/>
            <person name="Kirsch R."/>
            <person name="Pauchet Y."/>
        </authorList>
    </citation>
    <scope>NUCLEOTIDE SEQUENCE</scope>
    <source>
        <strain evidence="3">RBIC_L_NR</strain>
    </source>
</reference>
<name>A0AAV8ZT43_9CUCU</name>